<evidence type="ECO:0000256" key="1">
    <source>
        <dbReference type="SAM" id="SignalP"/>
    </source>
</evidence>
<proteinExistence type="predicted"/>
<reference evidence="2 3" key="1">
    <citation type="submission" date="2018-09" db="EMBL/GenBank/DDBJ databases">
        <title>Phylogeny of the Shewanellaceae, and recommendation for two new genera, Pseudoshewanella and Parashewanella.</title>
        <authorList>
            <person name="Wang G."/>
        </authorList>
    </citation>
    <scope>NUCLEOTIDE SEQUENCE [LARGE SCALE GENOMIC DNA]</scope>
    <source>
        <strain evidence="2 3">KCTC 22492</strain>
    </source>
</reference>
<organism evidence="2 3">
    <name type="scientific">Parashewanella spongiae</name>
    <dbReference type="NCBI Taxonomy" id="342950"/>
    <lineage>
        <taxon>Bacteria</taxon>
        <taxon>Pseudomonadati</taxon>
        <taxon>Pseudomonadota</taxon>
        <taxon>Gammaproteobacteria</taxon>
        <taxon>Alteromonadales</taxon>
        <taxon>Shewanellaceae</taxon>
        <taxon>Parashewanella</taxon>
    </lineage>
</organism>
<dbReference type="EMBL" id="QYYH01000067">
    <property type="protein sequence ID" value="RJY13208.1"/>
    <property type="molecule type" value="Genomic_DNA"/>
</dbReference>
<keyword evidence="3" id="KW-1185">Reference proteome</keyword>
<accession>A0A3A6TVN2</accession>
<dbReference type="PROSITE" id="PS51257">
    <property type="entry name" value="PROKAR_LIPOPROTEIN"/>
    <property type="match status" value="1"/>
</dbReference>
<dbReference type="RefSeq" id="WP_121853795.1">
    <property type="nucleotide sequence ID" value="NZ_ML064653.1"/>
</dbReference>
<evidence type="ECO:0000313" key="3">
    <source>
        <dbReference type="Proteomes" id="UP000273022"/>
    </source>
</evidence>
<dbReference type="Pfam" id="PF11769">
    <property type="entry name" value="DUF3313"/>
    <property type="match status" value="1"/>
</dbReference>
<feature type="chain" id="PRO_5017269746" evidence="1">
    <location>
        <begin position="25"/>
        <end position="236"/>
    </location>
</feature>
<gene>
    <name evidence="2" type="ORF">D5R81_11570</name>
</gene>
<comment type="caution">
    <text evidence="2">The sequence shown here is derived from an EMBL/GenBank/DDBJ whole genome shotgun (WGS) entry which is preliminary data.</text>
</comment>
<evidence type="ECO:0000313" key="2">
    <source>
        <dbReference type="EMBL" id="RJY13208.1"/>
    </source>
</evidence>
<sequence length="236" mass="27071">MKFCQNLQYSFIFLLLAMTAACSSKPDFSKVENGFLPNYQNLTEIKNDNDVTQYYWASHKLNRVFKPIEPENIYINPVIYYPKLAMHSQITQENADKIKAFIDQKINMTVSRYFPVTDTIDERTFVLSPAITQIIISPEGISPLEVLPVGAAIGTLKYLTGIRDEDVEIRFETKVTLANTNTLLATTVFNDEAEQLENDTEQLSNTHTMTIIDSWMKQLDSQLSNYKALIDKRHQQ</sequence>
<dbReference type="AlphaFoldDB" id="A0A3A6TVN2"/>
<keyword evidence="1" id="KW-0732">Signal</keyword>
<name>A0A3A6TVN2_9GAMM</name>
<dbReference type="InterPro" id="IPR021747">
    <property type="entry name" value="DUF3313"/>
</dbReference>
<dbReference type="Proteomes" id="UP000273022">
    <property type="component" value="Unassembled WGS sequence"/>
</dbReference>
<dbReference type="OrthoDB" id="6192874at2"/>
<feature type="signal peptide" evidence="1">
    <location>
        <begin position="1"/>
        <end position="24"/>
    </location>
</feature>
<protein>
    <submittedName>
        <fullName evidence="2">DUF3313 domain-containing protein</fullName>
    </submittedName>
</protein>